<organism evidence="2 3">
    <name type="scientific">Salinispora arenicola</name>
    <dbReference type="NCBI Taxonomy" id="168697"/>
    <lineage>
        <taxon>Bacteria</taxon>
        <taxon>Bacillati</taxon>
        <taxon>Actinomycetota</taxon>
        <taxon>Actinomycetes</taxon>
        <taxon>Micromonosporales</taxon>
        <taxon>Micromonosporaceae</taxon>
        <taxon>Salinispora</taxon>
    </lineage>
</organism>
<name>A0A542XM61_SALAC</name>
<dbReference type="EMBL" id="VFOL01000001">
    <property type="protein sequence ID" value="TQL36937.1"/>
    <property type="molecule type" value="Genomic_DNA"/>
</dbReference>
<keyword evidence="4" id="KW-1185">Reference proteome</keyword>
<reference evidence="1 4" key="2">
    <citation type="submission" date="2021-03" db="EMBL/GenBank/DDBJ databases">
        <title>Whole genome shotgun sequence of Salinispora arenicola NBRC 105043.</title>
        <authorList>
            <person name="Komaki H."/>
            <person name="Tamura T."/>
        </authorList>
    </citation>
    <scope>NUCLEOTIDE SEQUENCE [LARGE SCALE GENOMIC DNA]</scope>
    <source>
        <strain evidence="1 4">NBRC 105043</strain>
    </source>
</reference>
<evidence type="ECO:0000313" key="1">
    <source>
        <dbReference type="EMBL" id="GIM88179.1"/>
    </source>
</evidence>
<dbReference type="EMBL" id="BOQM01000066">
    <property type="protein sequence ID" value="GIM88179.1"/>
    <property type="molecule type" value="Genomic_DNA"/>
</dbReference>
<comment type="caution">
    <text evidence="2">The sequence shown here is derived from an EMBL/GenBank/DDBJ whole genome shotgun (WGS) entry which is preliminary data.</text>
</comment>
<dbReference type="Proteomes" id="UP000677457">
    <property type="component" value="Unassembled WGS sequence"/>
</dbReference>
<sequence length="253" mass="27107">MARNRARKADRRANAIDAGVPYSKVPTNRRDDGPQLQPCWEGCQSQYLAWRNASGSMSWCAWGDHPVCMDCQRRPVIDGSLSALTAPPNRPAAASTSSARTLSAAAGECISVERLLVQTQPGRSVDLADSASFSCAHCDNLGCLSCTSVPVSESLEFCGLCGEQLDAEMAGQMFPDDLPWAGHRRSELGAELMSLVALIRRLSGLPFDVVSGRLNQAMKVARRADAGAEQLCAGIRAARLWLSALTASHRDAC</sequence>
<gene>
    <name evidence="2" type="ORF">FB564_2075</name>
    <name evidence="1" type="ORF">Sar04_49150</name>
</gene>
<dbReference type="AlphaFoldDB" id="A0A542XM61"/>
<evidence type="ECO:0000313" key="3">
    <source>
        <dbReference type="Proteomes" id="UP000315983"/>
    </source>
</evidence>
<reference evidence="2 3" key="1">
    <citation type="submission" date="2019-06" db="EMBL/GenBank/DDBJ databases">
        <title>Sequencing the genomes of 1000 actinobacteria strains.</title>
        <authorList>
            <person name="Klenk H.-P."/>
        </authorList>
    </citation>
    <scope>NUCLEOTIDE SEQUENCE [LARGE SCALE GENOMIC DNA]</scope>
    <source>
        <strain evidence="2 3">DSM 44819</strain>
    </source>
</reference>
<evidence type="ECO:0000313" key="4">
    <source>
        <dbReference type="Proteomes" id="UP000677457"/>
    </source>
</evidence>
<accession>A0A542XM61</accession>
<dbReference type="Proteomes" id="UP000315983">
    <property type="component" value="Unassembled WGS sequence"/>
</dbReference>
<proteinExistence type="predicted"/>
<evidence type="ECO:0000313" key="2">
    <source>
        <dbReference type="EMBL" id="TQL36937.1"/>
    </source>
</evidence>
<protein>
    <submittedName>
        <fullName evidence="2">Uncharacterized protein</fullName>
    </submittedName>
</protein>